<feature type="compositionally biased region" description="Polar residues" evidence="1">
    <location>
        <begin position="17"/>
        <end position="35"/>
    </location>
</feature>
<gene>
    <name evidence="2" type="ORF">APLA_LOCUS13577</name>
</gene>
<organism evidence="2 3">
    <name type="scientific">Arctia plantaginis</name>
    <name type="common">Wood tiger moth</name>
    <name type="synonym">Phalaena plantaginis</name>
    <dbReference type="NCBI Taxonomy" id="874455"/>
    <lineage>
        <taxon>Eukaryota</taxon>
        <taxon>Metazoa</taxon>
        <taxon>Ecdysozoa</taxon>
        <taxon>Arthropoda</taxon>
        <taxon>Hexapoda</taxon>
        <taxon>Insecta</taxon>
        <taxon>Pterygota</taxon>
        <taxon>Neoptera</taxon>
        <taxon>Endopterygota</taxon>
        <taxon>Lepidoptera</taxon>
        <taxon>Glossata</taxon>
        <taxon>Ditrysia</taxon>
        <taxon>Noctuoidea</taxon>
        <taxon>Erebidae</taxon>
        <taxon>Arctiinae</taxon>
        <taxon>Arctia</taxon>
    </lineage>
</organism>
<evidence type="ECO:0000313" key="2">
    <source>
        <dbReference type="EMBL" id="CAB3251304.1"/>
    </source>
</evidence>
<dbReference type="Proteomes" id="UP000494256">
    <property type="component" value="Unassembled WGS sequence"/>
</dbReference>
<proteinExistence type="predicted"/>
<dbReference type="AlphaFoldDB" id="A0A8S1AXJ3"/>
<dbReference type="EMBL" id="CADEBD010000355">
    <property type="protein sequence ID" value="CAB3251304.1"/>
    <property type="molecule type" value="Genomic_DNA"/>
</dbReference>
<evidence type="ECO:0000313" key="3">
    <source>
        <dbReference type="Proteomes" id="UP000494256"/>
    </source>
</evidence>
<dbReference type="OrthoDB" id="6420920at2759"/>
<sequence>MSGPNPTSEVGYDCPPTSGTSSAQNMQENSSLPSHSLETILSKLTDALLPRSNAPSHPFTVLVPFDPDDLNSDIEGWCRLTDAIIKGKNLKGLDLIITLTHGLRGRAATLLTKIPPSQYRWEDIQETLKAQFSRPMLIQDHFDSILKFQITANETPAHHIVSTCPKRDDYTKKEQAATGSKEVKVCSKIVRGALDCSGQEGYLEIYEYSDESDSTDERTVMADDEFNISVVPGNSNTTSEETVTVNSPILSVDDSETLSVSSRTLTANDSEETFSCSSRTLSVDDSEAVIESLE</sequence>
<reference evidence="2 3" key="1">
    <citation type="submission" date="2020-04" db="EMBL/GenBank/DDBJ databases">
        <authorList>
            <person name="Wallbank WR R."/>
            <person name="Pardo Diaz C."/>
            <person name="Kozak K."/>
            <person name="Martin S."/>
            <person name="Jiggins C."/>
            <person name="Moest M."/>
            <person name="Warren A I."/>
            <person name="Byers J.R.P. K."/>
            <person name="Montejo-Kovacevich G."/>
            <person name="Yen C E."/>
        </authorList>
    </citation>
    <scope>NUCLEOTIDE SEQUENCE [LARGE SCALE GENOMIC DNA]</scope>
</reference>
<feature type="region of interest" description="Disordered" evidence="1">
    <location>
        <begin position="1"/>
        <end position="35"/>
    </location>
</feature>
<evidence type="ECO:0000256" key="1">
    <source>
        <dbReference type="SAM" id="MobiDB-lite"/>
    </source>
</evidence>
<protein>
    <submittedName>
        <fullName evidence="2">Uncharacterized protein</fullName>
    </submittedName>
</protein>
<comment type="caution">
    <text evidence="2">The sequence shown here is derived from an EMBL/GenBank/DDBJ whole genome shotgun (WGS) entry which is preliminary data.</text>
</comment>
<name>A0A8S1AXJ3_ARCPL</name>
<accession>A0A8S1AXJ3</accession>